<sequence>MAPRTLYLLTFRRAPSQRAHFTIFYRYATGTSGTVIHVVGNMMTGFYLEFKRGYDPQPTTETYEIFTIGQIDSQYLNDYPGETSTKDKIPMCNTEITINRRCQEWTMDYVRRLVTVGYIDGAVATIVQSKRDPPTHRGSAPS</sequence>
<organism evidence="1 2">
    <name type="scientific">Lentithecium fluviatile CBS 122367</name>
    <dbReference type="NCBI Taxonomy" id="1168545"/>
    <lineage>
        <taxon>Eukaryota</taxon>
        <taxon>Fungi</taxon>
        <taxon>Dikarya</taxon>
        <taxon>Ascomycota</taxon>
        <taxon>Pezizomycotina</taxon>
        <taxon>Dothideomycetes</taxon>
        <taxon>Pleosporomycetidae</taxon>
        <taxon>Pleosporales</taxon>
        <taxon>Massarineae</taxon>
        <taxon>Lentitheciaceae</taxon>
        <taxon>Lentithecium</taxon>
    </lineage>
</organism>
<evidence type="ECO:0000313" key="2">
    <source>
        <dbReference type="Proteomes" id="UP000799291"/>
    </source>
</evidence>
<dbReference type="Pfam" id="PF20174">
    <property type="entry name" value="DUF6540"/>
    <property type="match status" value="1"/>
</dbReference>
<protein>
    <submittedName>
        <fullName evidence="1">Uncharacterized protein</fullName>
    </submittedName>
</protein>
<dbReference type="InterPro" id="IPR046670">
    <property type="entry name" value="DUF6540"/>
</dbReference>
<accession>A0A6G1INL1</accession>
<dbReference type="AlphaFoldDB" id="A0A6G1INL1"/>
<evidence type="ECO:0000313" key="1">
    <source>
        <dbReference type="EMBL" id="KAF2679531.1"/>
    </source>
</evidence>
<dbReference type="Proteomes" id="UP000799291">
    <property type="component" value="Unassembled WGS sequence"/>
</dbReference>
<proteinExistence type="predicted"/>
<keyword evidence="2" id="KW-1185">Reference proteome</keyword>
<name>A0A6G1INL1_9PLEO</name>
<gene>
    <name evidence="1" type="ORF">K458DRAFT_445843</name>
</gene>
<dbReference type="OrthoDB" id="1658288at2759"/>
<dbReference type="EMBL" id="MU005603">
    <property type="protein sequence ID" value="KAF2679531.1"/>
    <property type="molecule type" value="Genomic_DNA"/>
</dbReference>
<reference evidence="1" key="1">
    <citation type="journal article" date="2020" name="Stud. Mycol.">
        <title>101 Dothideomycetes genomes: a test case for predicting lifestyles and emergence of pathogens.</title>
        <authorList>
            <person name="Haridas S."/>
            <person name="Albert R."/>
            <person name="Binder M."/>
            <person name="Bloem J."/>
            <person name="Labutti K."/>
            <person name="Salamov A."/>
            <person name="Andreopoulos B."/>
            <person name="Baker S."/>
            <person name="Barry K."/>
            <person name="Bills G."/>
            <person name="Bluhm B."/>
            <person name="Cannon C."/>
            <person name="Castanera R."/>
            <person name="Culley D."/>
            <person name="Daum C."/>
            <person name="Ezra D."/>
            <person name="Gonzalez J."/>
            <person name="Henrissat B."/>
            <person name="Kuo A."/>
            <person name="Liang C."/>
            <person name="Lipzen A."/>
            <person name="Lutzoni F."/>
            <person name="Magnuson J."/>
            <person name="Mondo S."/>
            <person name="Nolan M."/>
            <person name="Ohm R."/>
            <person name="Pangilinan J."/>
            <person name="Park H.-J."/>
            <person name="Ramirez L."/>
            <person name="Alfaro M."/>
            <person name="Sun H."/>
            <person name="Tritt A."/>
            <person name="Yoshinaga Y."/>
            <person name="Zwiers L.-H."/>
            <person name="Turgeon B."/>
            <person name="Goodwin S."/>
            <person name="Spatafora J."/>
            <person name="Crous P."/>
            <person name="Grigoriev I."/>
        </authorList>
    </citation>
    <scope>NUCLEOTIDE SEQUENCE</scope>
    <source>
        <strain evidence="1">CBS 122367</strain>
    </source>
</reference>